<proteinExistence type="predicted"/>
<evidence type="ECO:0000313" key="2">
    <source>
        <dbReference type="Proteomes" id="UP000230859"/>
    </source>
</evidence>
<sequence>MDAVIAAAFDWQELSNLLSGTGHHIKISETVCLTEMNIQTTIHQHCHSENTVSLKIEALLNQWFSKWIELVSQCSAEEVLAYVLTFDLTKRKMMAALSWALGSDPRKALDCVRRRLHQRFQMIALRQLSKS</sequence>
<protein>
    <submittedName>
        <fullName evidence="1">Uncharacterized protein</fullName>
    </submittedName>
</protein>
<dbReference type="AlphaFoldDB" id="A0A2H0LQ72"/>
<evidence type="ECO:0000313" key="1">
    <source>
        <dbReference type="EMBL" id="PIQ86527.1"/>
    </source>
</evidence>
<comment type="caution">
    <text evidence="1">The sequence shown here is derived from an EMBL/GenBank/DDBJ whole genome shotgun (WGS) entry which is preliminary data.</text>
</comment>
<reference evidence="1 2" key="1">
    <citation type="submission" date="2017-09" db="EMBL/GenBank/DDBJ databases">
        <title>Depth-based differentiation of microbial function through sediment-hosted aquifers and enrichment of novel symbionts in the deep terrestrial subsurface.</title>
        <authorList>
            <person name="Probst A.J."/>
            <person name="Ladd B."/>
            <person name="Jarett J.K."/>
            <person name="Geller-Mcgrath D.E."/>
            <person name="Sieber C.M."/>
            <person name="Emerson J.B."/>
            <person name="Anantharaman K."/>
            <person name="Thomas B.C."/>
            <person name="Malmstrom R."/>
            <person name="Stieglmeier M."/>
            <person name="Klingl A."/>
            <person name="Woyke T."/>
            <person name="Ryan C.M."/>
            <person name="Banfield J.F."/>
        </authorList>
    </citation>
    <scope>NUCLEOTIDE SEQUENCE [LARGE SCALE GENOMIC DNA]</scope>
    <source>
        <strain evidence="1">CG11_big_fil_rev_8_21_14_0_20_45_26</strain>
    </source>
</reference>
<name>A0A2H0LQ72_9BACT</name>
<gene>
    <name evidence="1" type="ORF">COV74_04370</name>
</gene>
<organism evidence="1 2">
    <name type="scientific">Candidatus Abzuiibacterium crystallinum</name>
    <dbReference type="NCBI Taxonomy" id="1974748"/>
    <lineage>
        <taxon>Bacteria</taxon>
        <taxon>Pseudomonadati</taxon>
        <taxon>Candidatus Omnitrophota</taxon>
        <taxon>Candidatus Abzuiibacterium</taxon>
    </lineage>
</organism>
<dbReference type="Proteomes" id="UP000230859">
    <property type="component" value="Unassembled WGS sequence"/>
</dbReference>
<accession>A0A2H0LQ72</accession>
<dbReference type="EMBL" id="PCVY01000041">
    <property type="protein sequence ID" value="PIQ86527.1"/>
    <property type="molecule type" value="Genomic_DNA"/>
</dbReference>